<organism evidence="2 3">
    <name type="scientific">Chromobacterium violaceum</name>
    <dbReference type="NCBI Taxonomy" id="536"/>
    <lineage>
        <taxon>Bacteria</taxon>
        <taxon>Pseudomonadati</taxon>
        <taxon>Pseudomonadota</taxon>
        <taxon>Betaproteobacteria</taxon>
        <taxon>Neisseriales</taxon>
        <taxon>Chromobacteriaceae</taxon>
        <taxon>Chromobacterium</taxon>
    </lineage>
</organism>
<gene>
    <name evidence="2" type="ORF">NCTC8684_01274</name>
</gene>
<feature type="transmembrane region" description="Helical" evidence="1">
    <location>
        <begin position="20"/>
        <end position="39"/>
    </location>
</feature>
<sequence length="219" mass="24943">MSAFHYGVYWKSYGGARALFLSRYLWISLIITGFSVGLWRDGRWSSLSLQIFPNLLGFTLGGYALLLSMGGDKLVLALAGGRVKKSGYSRFVEFNSSYVHFVFMQAFFLISALVSENFDNSFIINLAPFFSGVRDLFFEDCISPVVFFNWFILGVDFIFSVGVMYTLLLLFPTVMNIFMLAVVFDNRERGRKLKGFIDSEKAAKKAVIESRRKRLLKIL</sequence>
<keyword evidence="1" id="KW-0812">Transmembrane</keyword>
<reference evidence="2 3" key="1">
    <citation type="submission" date="2018-06" db="EMBL/GenBank/DDBJ databases">
        <authorList>
            <consortium name="Pathogen Informatics"/>
            <person name="Doyle S."/>
        </authorList>
    </citation>
    <scope>NUCLEOTIDE SEQUENCE [LARGE SCALE GENOMIC DNA]</scope>
    <source>
        <strain evidence="2 3">NCTC8684</strain>
    </source>
</reference>
<keyword evidence="1" id="KW-1133">Transmembrane helix</keyword>
<evidence type="ECO:0000256" key="1">
    <source>
        <dbReference type="SAM" id="Phobius"/>
    </source>
</evidence>
<keyword evidence="1" id="KW-0472">Membrane</keyword>
<feature type="transmembrane region" description="Helical" evidence="1">
    <location>
        <begin position="51"/>
        <end position="69"/>
    </location>
</feature>
<comment type="caution">
    <text evidence="2">The sequence shown here is derived from an EMBL/GenBank/DDBJ whole genome shotgun (WGS) entry which is preliminary data.</text>
</comment>
<evidence type="ECO:0000313" key="3">
    <source>
        <dbReference type="Proteomes" id="UP000254029"/>
    </source>
</evidence>
<accession>A0AAX2M7H7</accession>
<dbReference type="AlphaFoldDB" id="A0AAX2M7H7"/>
<evidence type="ECO:0000313" key="2">
    <source>
        <dbReference type="EMBL" id="SUX32201.1"/>
    </source>
</evidence>
<protein>
    <submittedName>
        <fullName evidence="2">Uncharacterized protein</fullName>
    </submittedName>
</protein>
<feature type="transmembrane region" description="Helical" evidence="1">
    <location>
        <begin position="98"/>
        <end position="115"/>
    </location>
</feature>
<dbReference type="EMBL" id="UIGR01000001">
    <property type="protein sequence ID" value="SUX32201.1"/>
    <property type="molecule type" value="Genomic_DNA"/>
</dbReference>
<name>A0AAX2M7H7_CHRVL</name>
<feature type="transmembrane region" description="Helical" evidence="1">
    <location>
        <begin position="165"/>
        <end position="184"/>
    </location>
</feature>
<dbReference type="RefSeq" id="WP_131825758.1">
    <property type="nucleotide sequence ID" value="NZ_JBHMEH010000104.1"/>
</dbReference>
<dbReference type="Proteomes" id="UP000254029">
    <property type="component" value="Unassembled WGS sequence"/>
</dbReference>
<proteinExistence type="predicted"/>